<name>A0A0E9S7C0_ANGAN</name>
<dbReference type="AlphaFoldDB" id="A0A0E9S7C0"/>
<proteinExistence type="predicted"/>
<reference evidence="1" key="1">
    <citation type="submission" date="2014-11" db="EMBL/GenBank/DDBJ databases">
        <authorList>
            <person name="Amaro Gonzalez C."/>
        </authorList>
    </citation>
    <scope>NUCLEOTIDE SEQUENCE</scope>
</reference>
<evidence type="ECO:0000313" key="1">
    <source>
        <dbReference type="EMBL" id="JAH37112.1"/>
    </source>
</evidence>
<organism evidence="1">
    <name type="scientific">Anguilla anguilla</name>
    <name type="common">European freshwater eel</name>
    <name type="synonym">Muraena anguilla</name>
    <dbReference type="NCBI Taxonomy" id="7936"/>
    <lineage>
        <taxon>Eukaryota</taxon>
        <taxon>Metazoa</taxon>
        <taxon>Chordata</taxon>
        <taxon>Craniata</taxon>
        <taxon>Vertebrata</taxon>
        <taxon>Euteleostomi</taxon>
        <taxon>Actinopterygii</taxon>
        <taxon>Neopterygii</taxon>
        <taxon>Teleostei</taxon>
        <taxon>Anguilliformes</taxon>
        <taxon>Anguillidae</taxon>
        <taxon>Anguilla</taxon>
    </lineage>
</organism>
<protein>
    <submittedName>
        <fullName evidence="1">Uncharacterized protein</fullName>
    </submittedName>
</protein>
<reference evidence="1" key="2">
    <citation type="journal article" date="2015" name="Fish Shellfish Immunol.">
        <title>Early steps in the European eel (Anguilla anguilla)-Vibrio vulnificus interaction in the gills: Role of the RtxA13 toxin.</title>
        <authorList>
            <person name="Callol A."/>
            <person name="Pajuelo D."/>
            <person name="Ebbesson L."/>
            <person name="Teles M."/>
            <person name="MacKenzie S."/>
            <person name="Amaro C."/>
        </authorList>
    </citation>
    <scope>NUCLEOTIDE SEQUENCE</scope>
</reference>
<sequence length="58" mass="7000">MYILSDLIKLAYNNSYGFKKSLRRQELFVFITYQQLNVTPFYIFIHRSFLNNTSKKSV</sequence>
<accession>A0A0E9S7C0</accession>
<dbReference type="EMBL" id="GBXM01071465">
    <property type="protein sequence ID" value="JAH37112.1"/>
    <property type="molecule type" value="Transcribed_RNA"/>
</dbReference>